<dbReference type="GO" id="GO:0005886">
    <property type="term" value="C:plasma membrane"/>
    <property type="evidence" value="ECO:0007669"/>
    <property type="project" value="TreeGrafter"/>
</dbReference>
<accession>A0A086XYC8</accession>
<proteinExistence type="predicted"/>
<sequence length="503" mass="55668">MKATLKYYTSVFLRRLHWFLIPAVAITAIGIIIAMTLPPTYVSATRFVVEEPQIPSRLAAPTVTTSPLERLQIIEQRLISRSNVIDVARRVNIPGIAQMSADDIASYMNSRTTTKIIAPREGATQMTISFDAPTPQLAAAVVNEYLSVIQRDDVESRTGMAGQTYDFFQQEVERLSTALNEQSAKILRFKAENADALPEDQSYRQQQLITMQARHDQLGRDISSLTEQRARVIQVFQSTGQIQAVTSQNASPQQQQLAQMRNQLNQALAVYAPDNPRIRILKSQIAQLEATIAGTAQPDQSDPLKAQMAEIDGRIGTLKAQEEQLQGEISRIQDAISRASVNNVALAALQRDYDNIQSQYSSIQNRLFDASTGERIERQARGQRITILQQPVVPSNAAKPNRILIAGGGLGAGILAGLALVLLMDLLNRSPRRPEDIVKKLGIMPIATIPYIRSSREAVVHRSLKAALILLILICVPAIVWSIHTYYQPLDVLAEQVKEQIGL</sequence>
<evidence type="ECO:0000256" key="2">
    <source>
        <dbReference type="SAM" id="Phobius"/>
    </source>
</evidence>
<reference evidence="3 4" key="1">
    <citation type="submission" date="2014-03" db="EMBL/GenBank/DDBJ databases">
        <title>Genome of Haematobacter massiliensis CCUG 47968.</title>
        <authorList>
            <person name="Wang D."/>
            <person name="Wang G."/>
        </authorList>
    </citation>
    <scope>NUCLEOTIDE SEQUENCE [LARGE SCALE GENOMIC DNA]</scope>
    <source>
        <strain evidence="3 4">CCUG 47968</strain>
    </source>
</reference>
<dbReference type="InterPro" id="IPR050445">
    <property type="entry name" value="Bact_polysacc_biosynth/exp"/>
</dbReference>
<dbReference type="eggNOG" id="COG3206">
    <property type="taxonomic scope" value="Bacteria"/>
</dbReference>
<protein>
    <recommendedName>
        <fullName evidence="5">Lipopolysaccharide biosynthesis protein</fullName>
    </recommendedName>
</protein>
<dbReference type="GO" id="GO:0004713">
    <property type="term" value="F:protein tyrosine kinase activity"/>
    <property type="evidence" value="ECO:0007669"/>
    <property type="project" value="TreeGrafter"/>
</dbReference>
<dbReference type="EMBL" id="JGYG01000013">
    <property type="protein sequence ID" value="KFI27028.1"/>
    <property type="molecule type" value="Genomic_DNA"/>
</dbReference>
<comment type="caution">
    <text evidence="3">The sequence shown here is derived from an EMBL/GenBank/DDBJ whole genome shotgun (WGS) entry which is preliminary data.</text>
</comment>
<feature type="transmembrane region" description="Helical" evidence="2">
    <location>
        <begin position="16"/>
        <end position="37"/>
    </location>
</feature>
<keyword evidence="1" id="KW-0175">Coiled coil</keyword>
<dbReference type="Proteomes" id="UP000028826">
    <property type="component" value="Unassembled WGS sequence"/>
</dbReference>
<keyword evidence="2" id="KW-0812">Transmembrane</keyword>
<dbReference type="PANTHER" id="PTHR32309:SF13">
    <property type="entry name" value="FERRIC ENTEROBACTIN TRANSPORT PROTEIN FEPE"/>
    <property type="match status" value="1"/>
</dbReference>
<dbReference type="PANTHER" id="PTHR32309">
    <property type="entry name" value="TYROSINE-PROTEIN KINASE"/>
    <property type="match status" value="1"/>
</dbReference>
<evidence type="ECO:0000256" key="1">
    <source>
        <dbReference type="SAM" id="Coils"/>
    </source>
</evidence>
<dbReference type="AlphaFoldDB" id="A0A086XYC8"/>
<evidence type="ECO:0008006" key="5">
    <source>
        <dbReference type="Google" id="ProtNLM"/>
    </source>
</evidence>
<dbReference type="STRING" id="195105.CN97_02290"/>
<feature type="transmembrane region" description="Helical" evidence="2">
    <location>
        <begin position="463"/>
        <end position="483"/>
    </location>
</feature>
<feature type="transmembrane region" description="Helical" evidence="2">
    <location>
        <begin position="403"/>
        <end position="423"/>
    </location>
</feature>
<evidence type="ECO:0000313" key="4">
    <source>
        <dbReference type="Proteomes" id="UP000028826"/>
    </source>
</evidence>
<dbReference type="OrthoDB" id="8114194at2"/>
<dbReference type="RefSeq" id="WP_035713557.1">
    <property type="nucleotide sequence ID" value="NZ_JGYG01000013.1"/>
</dbReference>
<organism evidence="3 4">
    <name type="scientific">Haematobacter massiliensis</name>
    <dbReference type="NCBI Taxonomy" id="195105"/>
    <lineage>
        <taxon>Bacteria</taxon>
        <taxon>Pseudomonadati</taxon>
        <taxon>Pseudomonadota</taxon>
        <taxon>Alphaproteobacteria</taxon>
        <taxon>Rhodobacterales</taxon>
        <taxon>Paracoccaceae</taxon>
        <taxon>Haematobacter</taxon>
    </lineage>
</organism>
<keyword evidence="2" id="KW-1133">Transmembrane helix</keyword>
<keyword evidence="4" id="KW-1185">Reference proteome</keyword>
<gene>
    <name evidence="3" type="ORF">CN97_02290</name>
</gene>
<keyword evidence="2" id="KW-0472">Membrane</keyword>
<evidence type="ECO:0000313" key="3">
    <source>
        <dbReference type="EMBL" id="KFI27028.1"/>
    </source>
</evidence>
<feature type="coiled-coil region" evidence="1">
    <location>
        <begin position="315"/>
        <end position="366"/>
    </location>
</feature>
<name>A0A086XYC8_9RHOB</name>